<evidence type="ECO:0000313" key="2">
    <source>
        <dbReference type="Proteomes" id="UP000198575"/>
    </source>
</evidence>
<evidence type="ECO:0008006" key="3">
    <source>
        <dbReference type="Google" id="ProtNLM"/>
    </source>
</evidence>
<dbReference type="RefSeq" id="WP_092404567.1">
    <property type="nucleotide sequence ID" value="NZ_FOVF01000002.1"/>
</dbReference>
<reference evidence="1 2" key="1">
    <citation type="submission" date="2016-10" db="EMBL/GenBank/DDBJ databases">
        <authorList>
            <person name="de Groot N.N."/>
        </authorList>
    </citation>
    <scope>NUCLEOTIDE SEQUENCE [LARGE SCALE GENOMIC DNA]</scope>
    <source>
        <strain evidence="1 2">CGMCC 1.7659</strain>
    </source>
</reference>
<protein>
    <recommendedName>
        <fullName evidence="3">SPFH domain / Band 7 family protein</fullName>
    </recommendedName>
</protein>
<name>A0A1I4VN47_9GAMM</name>
<proteinExistence type="predicted"/>
<evidence type="ECO:0000313" key="1">
    <source>
        <dbReference type="EMBL" id="SFN02553.1"/>
    </source>
</evidence>
<accession>A0A1I4VN47</accession>
<dbReference type="OrthoDB" id="5954732at2"/>
<dbReference type="AlphaFoldDB" id="A0A1I4VN47"/>
<organism evidence="1 2">
    <name type="scientific">Dokdonella immobilis</name>
    <dbReference type="NCBI Taxonomy" id="578942"/>
    <lineage>
        <taxon>Bacteria</taxon>
        <taxon>Pseudomonadati</taxon>
        <taxon>Pseudomonadota</taxon>
        <taxon>Gammaproteobacteria</taxon>
        <taxon>Lysobacterales</taxon>
        <taxon>Rhodanobacteraceae</taxon>
        <taxon>Dokdonella</taxon>
    </lineage>
</organism>
<dbReference type="EMBL" id="FOVF01000002">
    <property type="protein sequence ID" value="SFN02553.1"/>
    <property type="molecule type" value="Genomic_DNA"/>
</dbReference>
<dbReference type="STRING" id="578942.SAMN05216289_102245"/>
<dbReference type="Proteomes" id="UP000198575">
    <property type="component" value="Unassembled WGS sequence"/>
</dbReference>
<sequence>MLTPLLSLMLVSLVLLALASVRRIPEGQVYSLRRFGGQIRFVGAGMHFVMPLVERVSHKMSLSGSTIEVRAALSTGEDCSASVYFQVLDPQRADNVIESVDTLLHERASELLGSSALPTDPLERRAWLKQGLNGEVRERGLLVTRIDLRNAA</sequence>
<keyword evidence="2" id="KW-1185">Reference proteome</keyword>
<gene>
    <name evidence="1" type="ORF">SAMN05216289_102245</name>
</gene>